<dbReference type="Proteomes" id="UP001218218">
    <property type="component" value="Unassembled WGS sequence"/>
</dbReference>
<sequence>MFNVKLFTSIFIACLLGLTSAVPLSDIYVTKPARVHNLKRGSGILWANADEPTTAEGAENLKRGTGILWANTDEPTTVEGAEETAQRLS</sequence>
<accession>A0AAD6ZZH5</accession>
<proteinExistence type="predicted"/>
<keyword evidence="3" id="KW-1185">Reference proteome</keyword>
<feature type="chain" id="PRO_5042127779" evidence="1">
    <location>
        <begin position="22"/>
        <end position="89"/>
    </location>
</feature>
<dbReference type="AlphaFoldDB" id="A0AAD6ZZH5"/>
<protein>
    <submittedName>
        <fullName evidence="2">Uncharacterized protein</fullName>
    </submittedName>
</protein>
<keyword evidence="1" id="KW-0732">Signal</keyword>
<comment type="caution">
    <text evidence="2">The sequence shown here is derived from an EMBL/GenBank/DDBJ whole genome shotgun (WGS) entry which is preliminary data.</text>
</comment>
<reference evidence="2" key="1">
    <citation type="submission" date="2023-03" db="EMBL/GenBank/DDBJ databases">
        <title>Massive genome expansion in bonnet fungi (Mycena s.s.) driven by repeated elements and novel gene families across ecological guilds.</title>
        <authorList>
            <consortium name="Lawrence Berkeley National Laboratory"/>
            <person name="Harder C.B."/>
            <person name="Miyauchi S."/>
            <person name="Viragh M."/>
            <person name="Kuo A."/>
            <person name="Thoen E."/>
            <person name="Andreopoulos B."/>
            <person name="Lu D."/>
            <person name="Skrede I."/>
            <person name="Drula E."/>
            <person name="Henrissat B."/>
            <person name="Morin E."/>
            <person name="Kohler A."/>
            <person name="Barry K."/>
            <person name="LaButti K."/>
            <person name="Morin E."/>
            <person name="Salamov A."/>
            <person name="Lipzen A."/>
            <person name="Mereny Z."/>
            <person name="Hegedus B."/>
            <person name="Baldrian P."/>
            <person name="Stursova M."/>
            <person name="Weitz H."/>
            <person name="Taylor A."/>
            <person name="Grigoriev I.V."/>
            <person name="Nagy L.G."/>
            <person name="Martin F."/>
            <person name="Kauserud H."/>
        </authorList>
    </citation>
    <scope>NUCLEOTIDE SEQUENCE</scope>
    <source>
        <strain evidence="2">CBHHK002</strain>
    </source>
</reference>
<evidence type="ECO:0000313" key="3">
    <source>
        <dbReference type="Proteomes" id="UP001218218"/>
    </source>
</evidence>
<name>A0AAD6ZZH5_9AGAR</name>
<gene>
    <name evidence="2" type="ORF">DFH08DRAFT_871638</name>
</gene>
<evidence type="ECO:0000256" key="1">
    <source>
        <dbReference type="SAM" id="SignalP"/>
    </source>
</evidence>
<organism evidence="2 3">
    <name type="scientific">Mycena albidolilacea</name>
    <dbReference type="NCBI Taxonomy" id="1033008"/>
    <lineage>
        <taxon>Eukaryota</taxon>
        <taxon>Fungi</taxon>
        <taxon>Dikarya</taxon>
        <taxon>Basidiomycota</taxon>
        <taxon>Agaricomycotina</taxon>
        <taxon>Agaricomycetes</taxon>
        <taxon>Agaricomycetidae</taxon>
        <taxon>Agaricales</taxon>
        <taxon>Marasmiineae</taxon>
        <taxon>Mycenaceae</taxon>
        <taxon>Mycena</taxon>
    </lineage>
</organism>
<evidence type="ECO:0000313" key="2">
    <source>
        <dbReference type="EMBL" id="KAJ7344028.1"/>
    </source>
</evidence>
<dbReference type="EMBL" id="JARIHO010000022">
    <property type="protein sequence ID" value="KAJ7344028.1"/>
    <property type="molecule type" value="Genomic_DNA"/>
</dbReference>
<feature type="signal peptide" evidence="1">
    <location>
        <begin position="1"/>
        <end position="21"/>
    </location>
</feature>